<keyword evidence="6" id="KW-0862">Zinc</keyword>
<dbReference type="InterPro" id="IPR012340">
    <property type="entry name" value="NA-bd_OB-fold"/>
</dbReference>
<evidence type="ECO:0000256" key="8">
    <source>
        <dbReference type="SAM" id="MobiDB-lite"/>
    </source>
</evidence>
<dbReference type="AlphaFoldDB" id="A0A1B6M211"/>
<evidence type="ECO:0000259" key="10">
    <source>
        <dbReference type="Pfam" id="PF22379"/>
    </source>
</evidence>
<keyword evidence="3" id="KW-0235">DNA replication</keyword>
<keyword evidence="5" id="KW-0863">Zinc-finger</keyword>
<dbReference type="GO" id="GO:0003697">
    <property type="term" value="F:single-stranded DNA binding"/>
    <property type="evidence" value="ECO:0007669"/>
    <property type="project" value="InterPro"/>
</dbReference>
<gene>
    <name evidence="11" type="ORF">g.5225</name>
</gene>
<dbReference type="EMBL" id="GEBQ01010025">
    <property type="protein sequence ID" value="JAT29952.1"/>
    <property type="molecule type" value="Transcribed_RNA"/>
</dbReference>
<dbReference type="InterPro" id="IPR015408">
    <property type="entry name" value="Znf_Mcm10/DnaG"/>
</dbReference>
<evidence type="ECO:0000256" key="4">
    <source>
        <dbReference type="ARBA" id="ARBA00022723"/>
    </source>
</evidence>
<evidence type="ECO:0000313" key="11">
    <source>
        <dbReference type="EMBL" id="JAT29952.1"/>
    </source>
</evidence>
<dbReference type="InterPro" id="IPR040184">
    <property type="entry name" value="Mcm10"/>
</dbReference>
<accession>A0A1B6M211</accession>
<evidence type="ECO:0000256" key="7">
    <source>
        <dbReference type="ARBA" id="ARBA00023242"/>
    </source>
</evidence>
<proteinExistence type="inferred from homology"/>
<name>A0A1B6M211_9HEMI</name>
<feature type="domain" description="Zinc finger Mcm10/DnaG-type" evidence="9">
    <location>
        <begin position="266"/>
        <end position="308"/>
    </location>
</feature>
<evidence type="ECO:0000256" key="6">
    <source>
        <dbReference type="ARBA" id="ARBA00022833"/>
    </source>
</evidence>
<dbReference type="Gene3D" id="2.40.50.140">
    <property type="entry name" value="Nucleic acid-binding proteins"/>
    <property type="match status" value="1"/>
</dbReference>
<keyword evidence="7" id="KW-0539">Nucleus</keyword>
<evidence type="ECO:0000259" key="9">
    <source>
        <dbReference type="Pfam" id="PF09329"/>
    </source>
</evidence>
<feature type="domain" description="MCM10 OB-fold" evidence="10">
    <location>
        <begin position="135"/>
        <end position="263"/>
    </location>
</feature>
<dbReference type="GO" id="GO:0003688">
    <property type="term" value="F:DNA replication origin binding"/>
    <property type="evidence" value="ECO:0007669"/>
    <property type="project" value="TreeGrafter"/>
</dbReference>
<dbReference type="Pfam" id="PF22379">
    <property type="entry name" value="OB_MCM10"/>
    <property type="match status" value="1"/>
</dbReference>
<dbReference type="GO" id="GO:0008270">
    <property type="term" value="F:zinc ion binding"/>
    <property type="evidence" value="ECO:0007669"/>
    <property type="project" value="UniProtKB-KW"/>
</dbReference>
<feature type="compositionally biased region" description="Basic and acidic residues" evidence="8">
    <location>
        <begin position="50"/>
        <end position="61"/>
    </location>
</feature>
<dbReference type="GO" id="GO:0006270">
    <property type="term" value="P:DNA replication initiation"/>
    <property type="evidence" value="ECO:0007669"/>
    <property type="project" value="InterPro"/>
</dbReference>
<comment type="similarity">
    <text evidence="2">Belongs to the MCM10 family.</text>
</comment>
<feature type="region of interest" description="Disordered" evidence="8">
    <location>
        <begin position="15"/>
        <end position="79"/>
    </location>
</feature>
<evidence type="ECO:0000256" key="2">
    <source>
        <dbReference type="ARBA" id="ARBA00009679"/>
    </source>
</evidence>
<feature type="non-terminal residue" evidence="11">
    <location>
        <position position="396"/>
    </location>
</feature>
<evidence type="ECO:0000256" key="1">
    <source>
        <dbReference type="ARBA" id="ARBA00004123"/>
    </source>
</evidence>
<keyword evidence="4" id="KW-0479">Metal-binding</keyword>
<evidence type="ECO:0000256" key="5">
    <source>
        <dbReference type="ARBA" id="ARBA00022771"/>
    </source>
</evidence>
<dbReference type="PANTHER" id="PTHR13454">
    <property type="entry name" value="PROTEIN MCM10 HOMOLOG"/>
    <property type="match status" value="1"/>
</dbReference>
<evidence type="ECO:0000256" key="3">
    <source>
        <dbReference type="ARBA" id="ARBA00022705"/>
    </source>
</evidence>
<dbReference type="GO" id="GO:0043596">
    <property type="term" value="C:nuclear replication fork"/>
    <property type="evidence" value="ECO:0007669"/>
    <property type="project" value="TreeGrafter"/>
</dbReference>
<dbReference type="InterPro" id="IPR055065">
    <property type="entry name" value="OB_MCM10"/>
</dbReference>
<dbReference type="Pfam" id="PF09329">
    <property type="entry name" value="zf-primase"/>
    <property type="match status" value="1"/>
</dbReference>
<protein>
    <submittedName>
        <fullName evidence="11">Uncharacterized protein</fullName>
    </submittedName>
</protein>
<sequence>MDFANDLDELSKLFESDTLQKGDEPCDQTAKNHSKTVSDGLPKSAIENSKSQEKSEIHNGDTDSSDDEDNKYTESQTYTEAGRSIKNVLKKQSNSLSNYFESSSWKTKKTTSSSSISTPLVSPKIAPKDVYSDPYFGLRIITPLVSSQVLLERMAGKMPITFSKLQKHIETGEKTCDWVLAGVIVSKFIKTSQKGNPYACWTLSDLREGLNTVSLFLFGKAYKELWKTGTHVVVGILNATPLENRKTSRDVAALSVLNPDQVMIWGQSKDLGICKARKKNGEPCTSFVNKNHCEFCVYHVKQEYHKFTGRSELQASWGRGLTELKNKVLGKNEVFYAGQSFTAVKSKPNRKQIAKDKNRLNQLFANCESRFGPESLPMAKAASQVQSARVQLMRDA</sequence>
<reference evidence="11" key="1">
    <citation type="submission" date="2015-11" db="EMBL/GenBank/DDBJ databases">
        <title>De novo transcriptome assembly of four potential Pierce s Disease insect vectors from Arizona vineyards.</title>
        <authorList>
            <person name="Tassone E.E."/>
        </authorList>
    </citation>
    <scope>NUCLEOTIDE SEQUENCE</scope>
</reference>
<dbReference type="PANTHER" id="PTHR13454:SF11">
    <property type="entry name" value="PROTEIN MCM10 HOMOLOG"/>
    <property type="match status" value="1"/>
</dbReference>
<organism evidence="11">
    <name type="scientific">Graphocephala atropunctata</name>
    <dbReference type="NCBI Taxonomy" id="36148"/>
    <lineage>
        <taxon>Eukaryota</taxon>
        <taxon>Metazoa</taxon>
        <taxon>Ecdysozoa</taxon>
        <taxon>Arthropoda</taxon>
        <taxon>Hexapoda</taxon>
        <taxon>Insecta</taxon>
        <taxon>Pterygota</taxon>
        <taxon>Neoptera</taxon>
        <taxon>Paraneoptera</taxon>
        <taxon>Hemiptera</taxon>
        <taxon>Auchenorrhyncha</taxon>
        <taxon>Membracoidea</taxon>
        <taxon>Cicadellidae</taxon>
        <taxon>Cicadellinae</taxon>
        <taxon>Cicadellini</taxon>
        <taxon>Graphocephala</taxon>
    </lineage>
</organism>
<comment type="subcellular location">
    <subcellularLocation>
        <location evidence="1">Nucleus</location>
    </subcellularLocation>
</comment>
<feature type="compositionally biased region" description="Basic and acidic residues" evidence="8">
    <location>
        <begin position="15"/>
        <end position="24"/>
    </location>
</feature>